<evidence type="ECO:0000259" key="7">
    <source>
        <dbReference type="Pfam" id="PF21365"/>
    </source>
</evidence>
<dbReference type="SUPFAM" id="SSF74650">
    <property type="entry name" value="Galactose mutarotase-like"/>
    <property type="match status" value="1"/>
</dbReference>
<dbReference type="RefSeq" id="WP_092478285.1">
    <property type="nucleotide sequence ID" value="NZ_FOHN01000017.1"/>
</dbReference>
<dbReference type="PANTHER" id="PTHR22762:SF120">
    <property type="entry name" value="HETEROGLYCAN GLUCOSIDASE 1"/>
    <property type="match status" value="1"/>
</dbReference>
<dbReference type="Pfam" id="PF01055">
    <property type="entry name" value="Glyco_hydro_31_2nd"/>
    <property type="match status" value="1"/>
</dbReference>
<evidence type="ECO:0000256" key="3">
    <source>
        <dbReference type="ARBA" id="ARBA00023295"/>
    </source>
</evidence>
<dbReference type="OrthoDB" id="176168at2"/>
<dbReference type="PANTHER" id="PTHR22762">
    <property type="entry name" value="ALPHA-GLUCOSIDASE"/>
    <property type="match status" value="1"/>
</dbReference>
<feature type="domain" description="Glycoside hydrolase family 31 TIM barrel" evidence="5">
    <location>
        <begin position="155"/>
        <end position="512"/>
    </location>
</feature>
<dbReference type="GO" id="GO:0030246">
    <property type="term" value="F:carbohydrate binding"/>
    <property type="evidence" value="ECO:0007669"/>
    <property type="project" value="InterPro"/>
</dbReference>
<dbReference type="InterPro" id="IPR017853">
    <property type="entry name" value="GH"/>
</dbReference>
<dbReference type="SUPFAM" id="SSF51011">
    <property type="entry name" value="Glycosyl hydrolase domain"/>
    <property type="match status" value="1"/>
</dbReference>
<dbReference type="EMBL" id="FOHN01000017">
    <property type="protein sequence ID" value="SET36821.1"/>
    <property type="molecule type" value="Genomic_DNA"/>
</dbReference>
<accession>A0A1I0DW30</accession>
<feature type="domain" description="Glycoside hydrolase family 31 N-terminal" evidence="6">
    <location>
        <begin position="42"/>
        <end position="111"/>
    </location>
</feature>
<dbReference type="InterPro" id="IPR025887">
    <property type="entry name" value="Glyco_hydro_31_N_dom"/>
</dbReference>
<evidence type="ECO:0000256" key="2">
    <source>
        <dbReference type="ARBA" id="ARBA00022801"/>
    </source>
</evidence>
<dbReference type="InterPro" id="IPR000322">
    <property type="entry name" value="Glyco_hydro_31_TIM"/>
</dbReference>
<protein>
    <submittedName>
        <fullName evidence="8">Alpha-glucosidase</fullName>
    </submittedName>
</protein>
<dbReference type="SUPFAM" id="SSF51445">
    <property type="entry name" value="(Trans)glycosidases"/>
    <property type="match status" value="1"/>
</dbReference>
<dbReference type="Gene3D" id="2.60.40.4040">
    <property type="match status" value="1"/>
</dbReference>
<evidence type="ECO:0000259" key="6">
    <source>
        <dbReference type="Pfam" id="PF13802"/>
    </source>
</evidence>
<dbReference type="Pfam" id="PF13802">
    <property type="entry name" value="Gal_mutarotas_2"/>
    <property type="match status" value="1"/>
</dbReference>
<dbReference type="PROSITE" id="PS00129">
    <property type="entry name" value="GLYCOSYL_HYDROL_F31_1"/>
    <property type="match status" value="1"/>
</dbReference>
<dbReference type="InterPro" id="IPR011013">
    <property type="entry name" value="Gal_mutarotase_sf_dom"/>
</dbReference>
<dbReference type="AlphaFoldDB" id="A0A1I0DW30"/>
<dbReference type="Proteomes" id="UP000199800">
    <property type="component" value="Unassembled WGS sequence"/>
</dbReference>
<dbReference type="Pfam" id="PF21365">
    <property type="entry name" value="Glyco_hydro_31_3rd"/>
    <property type="match status" value="1"/>
</dbReference>
<dbReference type="Gene3D" id="3.20.20.80">
    <property type="entry name" value="Glycosidases"/>
    <property type="match status" value="1"/>
</dbReference>
<evidence type="ECO:0000256" key="1">
    <source>
        <dbReference type="ARBA" id="ARBA00007806"/>
    </source>
</evidence>
<proteinExistence type="inferred from homology"/>
<reference evidence="8 9" key="1">
    <citation type="submission" date="2016-10" db="EMBL/GenBank/DDBJ databases">
        <authorList>
            <person name="de Groot N.N."/>
        </authorList>
    </citation>
    <scope>NUCLEOTIDE SEQUENCE [LARGE SCALE GENOMIC DNA]</scope>
    <source>
        <strain evidence="8 9">DSM 1801</strain>
    </source>
</reference>
<dbReference type="STRING" id="29364.SAMN04487772_1179"/>
<evidence type="ECO:0000256" key="4">
    <source>
        <dbReference type="RuleBase" id="RU361185"/>
    </source>
</evidence>
<dbReference type="InterPro" id="IPR030458">
    <property type="entry name" value="Glyco_hydro_31_AS"/>
</dbReference>
<name>A0A1I0DW30_9FIRM</name>
<keyword evidence="2 4" id="KW-0378">Hydrolase</keyword>
<keyword evidence="9" id="KW-1185">Reference proteome</keyword>
<sequence length="663" mass="77398">MIQKYSFENSIPTDSVVMDIPVSTKMPEYLTVVKEEKHIIYHMKRQDIVYGLGEATRGINKRGYIYSSNCSDECSHTEEKQSLYGAHNVLFVKGKRNFGLFVDTSQRVTFDIGYTDMDQLLIRVENGGFDLYLVEGESLDEIVAEFRGLIGQSYIAPKWAFGYQQSRWGYKSEEDIRNVASQYEQADMPLEAIYLDIDYMERYKDFTINTETFPQFEQLVSDMKEKGIHLVPIIDAGVKIEKGYEVYEEGVEKGYFCKTEDGEYFTAGVWPGKCHFPDFMDKDARIWFGSKYSFLIDKGIDGFWNDMNEPALFYTDKGVKEFFEFADTLRGENLDIDKVFALRDKMEHLSNNEEDYRSFYHKLNGKMICHDQVHNLYGYFMTRAAREAFDLLYPDREILLFSRASCIGSHRYGGIWTGDNCSWWSHLLLNIKMMPSLNMCGYLYTGADIGGFGCNISEELMIRWIQFGVFTPLFRNHSALGTREQELYRFKNQDVMRNILKLRYSLIPYLYSEYLKAAFQNTMLFRPLAFAYPEDAHCEQVEDELLLGESLLLAPVYEQNARGRYVYLPEKMLCIKYRSLTDMEQTVYEKGHHYIKAGLEECIFFIRPNRLLVLGNEANRTTELKEEAYQVIGFEAEEAVYELWNGYVVKNGLRKPKKKCYTL</sequence>
<dbReference type="InterPro" id="IPR048395">
    <property type="entry name" value="Glyco_hydro_31_C"/>
</dbReference>
<organism evidence="8 9">
    <name type="scientific">[Clostridium] polysaccharolyticum</name>
    <dbReference type="NCBI Taxonomy" id="29364"/>
    <lineage>
        <taxon>Bacteria</taxon>
        <taxon>Bacillati</taxon>
        <taxon>Bacillota</taxon>
        <taxon>Clostridia</taxon>
        <taxon>Lachnospirales</taxon>
        <taxon>Lachnospiraceae</taxon>
    </lineage>
</organism>
<gene>
    <name evidence="8" type="ORF">SAMN04487772_1179</name>
</gene>
<feature type="domain" description="Glycosyl hydrolase family 31 C-terminal" evidence="7">
    <location>
        <begin position="523"/>
        <end position="609"/>
    </location>
</feature>
<comment type="similarity">
    <text evidence="1 4">Belongs to the glycosyl hydrolase 31 family.</text>
</comment>
<evidence type="ECO:0000259" key="5">
    <source>
        <dbReference type="Pfam" id="PF01055"/>
    </source>
</evidence>
<dbReference type="Gene3D" id="2.60.40.1760">
    <property type="entry name" value="glycosyl hydrolase (family 31)"/>
    <property type="match status" value="1"/>
</dbReference>
<dbReference type="GO" id="GO:0004553">
    <property type="term" value="F:hydrolase activity, hydrolyzing O-glycosyl compounds"/>
    <property type="evidence" value="ECO:0007669"/>
    <property type="project" value="InterPro"/>
</dbReference>
<evidence type="ECO:0000313" key="9">
    <source>
        <dbReference type="Proteomes" id="UP000199800"/>
    </source>
</evidence>
<dbReference type="CDD" id="cd14752">
    <property type="entry name" value="GH31_N"/>
    <property type="match status" value="1"/>
</dbReference>
<dbReference type="GO" id="GO:0005975">
    <property type="term" value="P:carbohydrate metabolic process"/>
    <property type="evidence" value="ECO:0007669"/>
    <property type="project" value="InterPro"/>
</dbReference>
<keyword evidence="3 4" id="KW-0326">Glycosidase</keyword>
<dbReference type="CDD" id="cd06604">
    <property type="entry name" value="GH31_glucosidase_II_MalA"/>
    <property type="match status" value="1"/>
</dbReference>
<evidence type="ECO:0000313" key="8">
    <source>
        <dbReference type="EMBL" id="SET36821.1"/>
    </source>
</evidence>